<evidence type="ECO:0000313" key="2">
    <source>
        <dbReference type="EMBL" id="GLD72510.1"/>
    </source>
</evidence>
<evidence type="ECO:0000256" key="1">
    <source>
        <dbReference type="SAM" id="SignalP"/>
    </source>
</evidence>
<organism evidence="2 3">
    <name type="scientific">Lates japonicus</name>
    <name type="common">Japanese lates</name>
    <dbReference type="NCBI Taxonomy" id="270547"/>
    <lineage>
        <taxon>Eukaryota</taxon>
        <taxon>Metazoa</taxon>
        <taxon>Chordata</taxon>
        <taxon>Craniata</taxon>
        <taxon>Vertebrata</taxon>
        <taxon>Euteleostomi</taxon>
        <taxon>Actinopterygii</taxon>
        <taxon>Neopterygii</taxon>
        <taxon>Teleostei</taxon>
        <taxon>Neoteleostei</taxon>
        <taxon>Acanthomorphata</taxon>
        <taxon>Carangaria</taxon>
        <taxon>Carangaria incertae sedis</taxon>
        <taxon>Centropomidae</taxon>
        <taxon>Lates</taxon>
    </lineage>
</organism>
<keyword evidence="1" id="KW-0732">Signal</keyword>
<dbReference type="Proteomes" id="UP001279410">
    <property type="component" value="Unassembled WGS sequence"/>
</dbReference>
<keyword evidence="3" id="KW-1185">Reference proteome</keyword>
<dbReference type="EMBL" id="BRZM01001078">
    <property type="protein sequence ID" value="GLD72510.1"/>
    <property type="molecule type" value="Genomic_DNA"/>
</dbReference>
<name>A0AAD3RLM0_LATJO</name>
<gene>
    <name evidence="2" type="ORF">AKAME5_002383500</name>
</gene>
<accession>A0AAD3RLM0</accession>
<proteinExistence type="predicted"/>
<feature type="chain" id="PRO_5041911655" evidence="1">
    <location>
        <begin position="18"/>
        <end position="80"/>
    </location>
</feature>
<protein>
    <submittedName>
        <fullName evidence="2">Ephrin type-B receptor 5-like isoform X2</fullName>
    </submittedName>
</protein>
<evidence type="ECO:0000313" key="3">
    <source>
        <dbReference type="Proteomes" id="UP001279410"/>
    </source>
</evidence>
<feature type="signal peptide" evidence="1">
    <location>
        <begin position="1"/>
        <end position="17"/>
    </location>
</feature>
<reference evidence="2" key="1">
    <citation type="submission" date="2022-08" db="EMBL/GenBank/DDBJ databases">
        <title>Genome sequencing of akame (Lates japonicus).</title>
        <authorList>
            <person name="Hashiguchi Y."/>
            <person name="Takahashi H."/>
        </authorList>
    </citation>
    <scope>NUCLEOTIDE SEQUENCE</scope>
    <source>
        <strain evidence="2">Kochi</strain>
    </source>
</reference>
<comment type="caution">
    <text evidence="2">The sequence shown here is derived from an EMBL/GenBank/DDBJ whole genome shotgun (WGS) entry which is preliminary data.</text>
</comment>
<dbReference type="Gene3D" id="2.60.120.260">
    <property type="entry name" value="Galactose-binding domain-like"/>
    <property type="match status" value="1"/>
</dbReference>
<sequence>MWSIFLSLCLFFQPNSAEEVMLLDTTESTSELGWTTYPDTGSQSHWVSASYSSFYPPTQSPLYPSFPLSVKPAETPHFLQ</sequence>
<keyword evidence="2" id="KW-0675">Receptor</keyword>
<dbReference type="AlphaFoldDB" id="A0AAD3RLM0"/>